<keyword evidence="8" id="KW-0723">Serine/threonine-protein kinase</keyword>
<sequence length="799" mass="86369">MHGDETSADDATEFIGRTAATGSAEALEPGMQLGPYLIRSVLGEGGMGRVYLAEQLRPVHRDVALKLIREQVASPLARAYFDVERQALAQMQHPAIAQVFDAGTTEQGYPYLAMEVVEGVPITRFCREQQLGRDARLALFARVCHGVQHAHQKGIIHRDLKPANVLVRRVDGTPMPKIIDFGIAIGGIADAGSGVAASTTSSDRAGTTLYMSPEQALQPARGIDTRSDVYSLGVMLYEVLTDADASALNSVAHHSTRAPQQTLLAAIDSNADADGAPDSSALLAAARRLPPELRAILRKALAIERTERYDSAAALADDLERFREQRPVKALPPTRWYLARKFVARHRLGLGATMLVALALVAGTLLALRGLAMARQEAAKAERVSGFVRSMLAGIDPDRARGMDNRLLRSILDAAADRASRELAAQPDVRAEIERTIASSYSSLGEFALAGSHFDAAVAAAREARLPPAASADIASQRALGLNAAGHSRDALDAAEAAFALVADLPADDRGRLLVESRLASIERDAGRLDAARARYARVIEQQEKVLGSDDEATLESEQGLAIADFLAGRFADARPRLQRLIATYRAHRGAEDIKTVGAQVSLAVLENEDEHPAQAVELLAPLLPVVEKVYGVEHPRTLVVVMNLGSALRSVTRYDEARPYYLRALELARKLYGDRAPRTLMAEGNLSLMLRDAGDLAEAERHARFVADNAEKAFGDNPYRAAMYRGYATVLTAMGRYADAERELDRAWSVFTSAPGYGPDHPRAQEVVDSYVALYDAWKKPDKKSEWAARKHAAAAAG</sequence>
<dbReference type="InterPro" id="IPR008271">
    <property type="entry name" value="Ser/Thr_kinase_AS"/>
</dbReference>
<dbReference type="OrthoDB" id="9801841at2"/>
<dbReference type="Gene3D" id="1.25.40.10">
    <property type="entry name" value="Tetratricopeptide repeat domain"/>
    <property type="match status" value="2"/>
</dbReference>
<dbReference type="PANTHER" id="PTHR43289">
    <property type="entry name" value="MITOGEN-ACTIVATED PROTEIN KINASE KINASE KINASE 20-RELATED"/>
    <property type="match status" value="1"/>
</dbReference>
<dbReference type="InterPro" id="IPR000719">
    <property type="entry name" value="Prot_kinase_dom"/>
</dbReference>
<dbReference type="PROSITE" id="PS50011">
    <property type="entry name" value="PROTEIN_KINASE_DOM"/>
    <property type="match status" value="1"/>
</dbReference>
<evidence type="ECO:0000313" key="8">
    <source>
        <dbReference type="EMBL" id="TCO41345.1"/>
    </source>
</evidence>
<dbReference type="AlphaFoldDB" id="A0A4R2IF89"/>
<accession>A0A4R2IF89</accession>
<proteinExistence type="predicted"/>
<dbReference type="GO" id="GO:0005524">
    <property type="term" value="F:ATP binding"/>
    <property type="evidence" value="ECO:0007669"/>
    <property type="project" value="UniProtKB-UniRule"/>
</dbReference>
<dbReference type="PANTHER" id="PTHR43289:SF6">
    <property type="entry name" value="SERINE_THREONINE-PROTEIN KINASE NEKL-3"/>
    <property type="match status" value="1"/>
</dbReference>
<organism evidence="8 9">
    <name type="scientific">Dokdonella fugitiva</name>
    <dbReference type="NCBI Taxonomy" id="328517"/>
    <lineage>
        <taxon>Bacteria</taxon>
        <taxon>Pseudomonadati</taxon>
        <taxon>Pseudomonadota</taxon>
        <taxon>Gammaproteobacteria</taxon>
        <taxon>Lysobacterales</taxon>
        <taxon>Rhodanobacteraceae</taxon>
        <taxon>Dokdonella</taxon>
    </lineage>
</organism>
<protein>
    <submittedName>
        <fullName evidence="8">Non-specific serine/threonine protein kinase/serine/threonine-protein kinase</fullName>
    </submittedName>
</protein>
<dbReference type="Pfam" id="PF13424">
    <property type="entry name" value="TPR_12"/>
    <property type="match status" value="2"/>
</dbReference>
<feature type="transmembrane region" description="Helical" evidence="6">
    <location>
        <begin position="348"/>
        <end position="368"/>
    </location>
</feature>
<dbReference type="GO" id="GO:0004674">
    <property type="term" value="F:protein serine/threonine kinase activity"/>
    <property type="evidence" value="ECO:0007669"/>
    <property type="project" value="UniProtKB-KW"/>
</dbReference>
<evidence type="ECO:0000256" key="5">
    <source>
        <dbReference type="PROSITE-ProRule" id="PRU10141"/>
    </source>
</evidence>
<dbReference type="SMART" id="SM00220">
    <property type="entry name" value="S_TKc"/>
    <property type="match status" value="1"/>
</dbReference>
<keyword evidence="6" id="KW-0812">Transmembrane</keyword>
<keyword evidence="2 5" id="KW-0547">Nucleotide-binding</keyword>
<dbReference type="PROSITE" id="PS00107">
    <property type="entry name" value="PROTEIN_KINASE_ATP"/>
    <property type="match status" value="1"/>
</dbReference>
<keyword evidence="6" id="KW-0472">Membrane</keyword>
<dbReference type="EMBL" id="SLWQ01000003">
    <property type="protein sequence ID" value="TCO41345.1"/>
    <property type="molecule type" value="Genomic_DNA"/>
</dbReference>
<dbReference type="SUPFAM" id="SSF48452">
    <property type="entry name" value="TPR-like"/>
    <property type="match status" value="3"/>
</dbReference>
<evidence type="ECO:0000259" key="7">
    <source>
        <dbReference type="PROSITE" id="PS50011"/>
    </source>
</evidence>
<dbReference type="Proteomes" id="UP000294862">
    <property type="component" value="Unassembled WGS sequence"/>
</dbReference>
<gene>
    <name evidence="8" type="ORF">EV148_103265</name>
</gene>
<evidence type="ECO:0000256" key="6">
    <source>
        <dbReference type="SAM" id="Phobius"/>
    </source>
</evidence>
<keyword evidence="4 5" id="KW-0067">ATP-binding</keyword>
<dbReference type="SUPFAM" id="SSF56112">
    <property type="entry name" value="Protein kinase-like (PK-like)"/>
    <property type="match status" value="1"/>
</dbReference>
<keyword evidence="9" id="KW-1185">Reference proteome</keyword>
<dbReference type="CDD" id="cd14014">
    <property type="entry name" value="STKc_PknB_like"/>
    <property type="match status" value="1"/>
</dbReference>
<comment type="caution">
    <text evidence="8">The sequence shown here is derived from an EMBL/GenBank/DDBJ whole genome shotgun (WGS) entry which is preliminary data.</text>
</comment>
<dbReference type="PROSITE" id="PS00108">
    <property type="entry name" value="PROTEIN_KINASE_ST"/>
    <property type="match status" value="1"/>
</dbReference>
<dbReference type="InterPro" id="IPR017441">
    <property type="entry name" value="Protein_kinase_ATP_BS"/>
</dbReference>
<dbReference type="Pfam" id="PF00069">
    <property type="entry name" value="Pkinase"/>
    <property type="match status" value="1"/>
</dbReference>
<evidence type="ECO:0000256" key="3">
    <source>
        <dbReference type="ARBA" id="ARBA00022777"/>
    </source>
</evidence>
<keyword evidence="3 8" id="KW-0418">Kinase</keyword>
<dbReference type="InterPro" id="IPR011990">
    <property type="entry name" value="TPR-like_helical_dom_sf"/>
</dbReference>
<reference evidence="8 9" key="1">
    <citation type="journal article" date="2015" name="Stand. Genomic Sci.">
        <title>Genomic Encyclopedia of Bacterial and Archaeal Type Strains, Phase III: the genomes of soil and plant-associated and newly described type strains.</title>
        <authorList>
            <person name="Whitman W.B."/>
            <person name="Woyke T."/>
            <person name="Klenk H.P."/>
            <person name="Zhou Y."/>
            <person name="Lilburn T.G."/>
            <person name="Beck B.J."/>
            <person name="De Vos P."/>
            <person name="Vandamme P."/>
            <person name="Eisen J.A."/>
            <person name="Garrity G."/>
            <person name="Hugenholtz P."/>
            <person name="Kyrpides N.C."/>
        </authorList>
    </citation>
    <scope>NUCLEOTIDE SEQUENCE [LARGE SCALE GENOMIC DNA]</scope>
    <source>
        <strain evidence="8 9">A3</strain>
    </source>
</reference>
<keyword evidence="1" id="KW-0808">Transferase</keyword>
<dbReference type="InterPro" id="IPR011009">
    <property type="entry name" value="Kinase-like_dom_sf"/>
</dbReference>
<evidence type="ECO:0000313" key="9">
    <source>
        <dbReference type="Proteomes" id="UP000294862"/>
    </source>
</evidence>
<dbReference type="Gene3D" id="3.30.200.20">
    <property type="entry name" value="Phosphorylase Kinase, domain 1"/>
    <property type="match status" value="1"/>
</dbReference>
<name>A0A4R2IF89_9GAMM</name>
<dbReference type="RefSeq" id="WP_131996299.1">
    <property type="nucleotide sequence ID" value="NZ_SLWQ01000003.1"/>
</dbReference>
<feature type="domain" description="Protein kinase" evidence="7">
    <location>
        <begin position="36"/>
        <end position="322"/>
    </location>
</feature>
<feature type="binding site" evidence="5">
    <location>
        <position position="66"/>
    </location>
    <ligand>
        <name>ATP</name>
        <dbReference type="ChEBI" id="CHEBI:30616"/>
    </ligand>
</feature>
<evidence type="ECO:0000256" key="2">
    <source>
        <dbReference type="ARBA" id="ARBA00022741"/>
    </source>
</evidence>
<keyword evidence="6" id="KW-1133">Transmembrane helix</keyword>
<evidence type="ECO:0000256" key="1">
    <source>
        <dbReference type="ARBA" id="ARBA00022679"/>
    </source>
</evidence>
<evidence type="ECO:0000256" key="4">
    <source>
        <dbReference type="ARBA" id="ARBA00022840"/>
    </source>
</evidence>
<dbReference type="Gene3D" id="1.10.510.10">
    <property type="entry name" value="Transferase(Phosphotransferase) domain 1"/>
    <property type="match status" value="1"/>
</dbReference>